<keyword evidence="2" id="KW-1185">Reference proteome</keyword>
<evidence type="ECO:0000313" key="2">
    <source>
        <dbReference type="Proteomes" id="UP001211907"/>
    </source>
</evidence>
<reference evidence="1" key="1">
    <citation type="submission" date="2020-05" db="EMBL/GenBank/DDBJ databases">
        <title>Phylogenomic resolution of chytrid fungi.</title>
        <authorList>
            <person name="Stajich J.E."/>
            <person name="Amses K."/>
            <person name="Simmons R."/>
            <person name="Seto K."/>
            <person name="Myers J."/>
            <person name="Bonds A."/>
            <person name="Quandt C.A."/>
            <person name="Barry K."/>
            <person name="Liu P."/>
            <person name="Grigoriev I."/>
            <person name="Longcore J.E."/>
            <person name="James T.Y."/>
        </authorList>
    </citation>
    <scope>NUCLEOTIDE SEQUENCE</scope>
    <source>
        <strain evidence="1">JEL0513</strain>
    </source>
</reference>
<sequence length="90" mass="10481">MDLCKYFAPSMNILTWFSELALNITRLVVSYEEKGFLQNWGKLPPKNALGEELDPETKCDDRPCNIRSIQVHDMSNYVIEKFCIDPNEPR</sequence>
<protein>
    <submittedName>
        <fullName evidence="1">Uncharacterized protein</fullName>
    </submittedName>
</protein>
<organism evidence="1 2">
    <name type="scientific">Physocladia obscura</name>
    <dbReference type="NCBI Taxonomy" id="109957"/>
    <lineage>
        <taxon>Eukaryota</taxon>
        <taxon>Fungi</taxon>
        <taxon>Fungi incertae sedis</taxon>
        <taxon>Chytridiomycota</taxon>
        <taxon>Chytridiomycota incertae sedis</taxon>
        <taxon>Chytridiomycetes</taxon>
        <taxon>Chytridiales</taxon>
        <taxon>Chytriomycetaceae</taxon>
        <taxon>Physocladia</taxon>
    </lineage>
</organism>
<gene>
    <name evidence="1" type="ORF">HK100_006712</name>
</gene>
<accession>A0AAD5T7L0</accession>
<dbReference type="AlphaFoldDB" id="A0AAD5T7L0"/>
<proteinExistence type="predicted"/>
<feature type="non-terminal residue" evidence="1">
    <location>
        <position position="90"/>
    </location>
</feature>
<dbReference type="Proteomes" id="UP001211907">
    <property type="component" value="Unassembled WGS sequence"/>
</dbReference>
<name>A0AAD5T7L0_9FUNG</name>
<comment type="caution">
    <text evidence="1">The sequence shown here is derived from an EMBL/GenBank/DDBJ whole genome shotgun (WGS) entry which is preliminary data.</text>
</comment>
<dbReference type="EMBL" id="JADGJH010000312">
    <property type="protein sequence ID" value="KAJ3131166.1"/>
    <property type="molecule type" value="Genomic_DNA"/>
</dbReference>
<evidence type="ECO:0000313" key="1">
    <source>
        <dbReference type="EMBL" id="KAJ3131166.1"/>
    </source>
</evidence>